<name>A0AAW0PQV0_9GOBI</name>
<keyword evidence="4" id="KW-1185">Reference proteome</keyword>
<sequence>MLLLYVLTLVTLGSSFSLREDVCYGSKYRLPTGFTPPLYNRTITYTPEGGVPKIVINHGKSLDTRFRTSRGRAEMVDIDERDENALISLESKITLFGSVQLRVRNCRSSIRRRYGSSMQWSISNEAEYLEFVKHTGSGLPQPGVAKIIWNRTDPSSAGDTSVAKTLRSSIDSRFKTTNSYFAIEGSTPEDAGMYEFFDKEGNLMLIATVHIREVESVWPSYASIIGGISFGGMLCSCCMKYCCCNESSDKTEDAEEEAAAPNVNNQNPAQSTQTSTPLLPREPTIIIPGPPTYNAEDGPMYPPPSYAECVAEPSAPLMPAYSSEPKNPPVSAEPSENPPEPPQHYTMTDVNPSSLDQVSIPGATGTFSSSNNFNFTASDSEPTFEFSGTTFPSAPPLSSEVSSSIEYNSDKLNFL</sequence>
<feature type="compositionally biased region" description="Low complexity" evidence="1">
    <location>
        <begin position="259"/>
        <end position="270"/>
    </location>
</feature>
<dbReference type="EMBL" id="JBBPFD010000006">
    <property type="protein sequence ID" value="KAK7922784.1"/>
    <property type="molecule type" value="Genomic_DNA"/>
</dbReference>
<evidence type="ECO:0000313" key="3">
    <source>
        <dbReference type="EMBL" id="KAK7922784.1"/>
    </source>
</evidence>
<evidence type="ECO:0000313" key="4">
    <source>
        <dbReference type="Proteomes" id="UP001460270"/>
    </source>
</evidence>
<reference evidence="4" key="1">
    <citation type="submission" date="2024-04" db="EMBL/GenBank/DDBJ databases">
        <title>Salinicola lusitanus LLJ914,a marine bacterium isolated from the Okinawa Trough.</title>
        <authorList>
            <person name="Li J."/>
        </authorList>
    </citation>
    <scope>NUCLEOTIDE SEQUENCE [LARGE SCALE GENOMIC DNA]</scope>
</reference>
<dbReference type="Proteomes" id="UP001460270">
    <property type="component" value="Unassembled WGS sequence"/>
</dbReference>
<feature type="compositionally biased region" description="Polar residues" evidence="1">
    <location>
        <begin position="345"/>
        <end position="355"/>
    </location>
</feature>
<accession>A0AAW0PQV0</accession>
<evidence type="ECO:0000256" key="2">
    <source>
        <dbReference type="SAM" id="SignalP"/>
    </source>
</evidence>
<protein>
    <recommendedName>
        <fullName evidence="5">Reelin domain-containing protein</fullName>
    </recommendedName>
</protein>
<feature type="region of interest" description="Disordered" evidence="1">
    <location>
        <begin position="255"/>
        <end position="355"/>
    </location>
</feature>
<gene>
    <name evidence="3" type="ORF">WMY93_009686</name>
</gene>
<feature type="chain" id="PRO_5043833287" description="Reelin domain-containing protein" evidence="2">
    <location>
        <begin position="18"/>
        <end position="415"/>
    </location>
</feature>
<comment type="caution">
    <text evidence="3">The sequence shown here is derived from an EMBL/GenBank/DDBJ whole genome shotgun (WGS) entry which is preliminary data.</text>
</comment>
<evidence type="ECO:0008006" key="5">
    <source>
        <dbReference type="Google" id="ProtNLM"/>
    </source>
</evidence>
<keyword evidence="2" id="KW-0732">Signal</keyword>
<organism evidence="3 4">
    <name type="scientific">Mugilogobius chulae</name>
    <name type="common">yellowstripe goby</name>
    <dbReference type="NCBI Taxonomy" id="88201"/>
    <lineage>
        <taxon>Eukaryota</taxon>
        <taxon>Metazoa</taxon>
        <taxon>Chordata</taxon>
        <taxon>Craniata</taxon>
        <taxon>Vertebrata</taxon>
        <taxon>Euteleostomi</taxon>
        <taxon>Actinopterygii</taxon>
        <taxon>Neopterygii</taxon>
        <taxon>Teleostei</taxon>
        <taxon>Neoteleostei</taxon>
        <taxon>Acanthomorphata</taxon>
        <taxon>Gobiaria</taxon>
        <taxon>Gobiiformes</taxon>
        <taxon>Gobioidei</taxon>
        <taxon>Gobiidae</taxon>
        <taxon>Gobionellinae</taxon>
        <taxon>Mugilogobius</taxon>
    </lineage>
</organism>
<feature type="region of interest" description="Disordered" evidence="1">
    <location>
        <begin position="382"/>
        <end position="403"/>
    </location>
</feature>
<feature type="signal peptide" evidence="2">
    <location>
        <begin position="1"/>
        <end position="17"/>
    </location>
</feature>
<dbReference type="AlphaFoldDB" id="A0AAW0PQV0"/>
<feature type="compositionally biased region" description="Polar residues" evidence="1">
    <location>
        <begin position="382"/>
        <end position="391"/>
    </location>
</feature>
<evidence type="ECO:0000256" key="1">
    <source>
        <dbReference type="SAM" id="MobiDB-lite"/>
    </source>
</evidence>
<proteinExistence type="predicted"/>